<dbReference type="GO" id="GO:0003887">
    <property type="term" value="F:DNA-directed DNA polymerase activity"/>
    <property type="evidence" value="ECO:0007669"/>
    <property type="project" value="UniProtKB-KW"/>
</dbReference>
<accession>A0A1M6BKJ0</accession>
<evidence type="ECO:0000313" key="8">
    <source>
        <dbReference type="Proteomes" id="UP000184185"/>
    </source>
</evidence>
<dbReference type="GO" id="GO:0003684">
    <property type="term" value="F:damaged DNA binding"/>
    <property type="evidence" value="ECO:0007669"/>
    <property type="project" value="InterPro"/>
</dbReference>
<keyword evidence="3" id="KW-0548">Nucleotidyltransferase</keyword>
<evidence type="ECO:0000259" key="6">
    <source>
        <dbReference type="PROSITE" id="PS50173"/>
    </source>
</evidence>
<dbReference type="PROSITE" id="PS50173">
    <property type="entry name" value="UMUC"/>
    <property type="match status" value="1"/>
</dbReference>
<dbReference type="GO" id="GO:0009432">
    <property type="term" value="P:SOS response"/>
    <property type="evidence" value="ECO:0007669"/>
    <property type="project" value="TreeGrafter"/>
</dbReference>
<dbReference type="OrthoDB" id="9808813at2"/>
<keyword evidence="4" id="KW-0227">DNA damage</keyword>
<dbReference type="InterPro" id="IPR043128">
    <property type="entry name" value="Rev_trsase/Diguanyl_cyclase"/>
</dbReference>
<gene>
    <name evidence="7" type="ORF">SAMN02745725_00508</name>
</gene>
<dbReference type="RefSeq" id="WP_072912296.1">
    <property type="nucleotide sequence ID" value="NZ_FQYQ01000002.1"/>
</dbReference>
<evidence type="ECO:0000256" key="1">
    <source>
        <dbReference type="ARBA" id="ARBA00010945"/>
    </source>
</evidence>
<keyword evidence="5" id="KW-0808">Transferase</keyword>
<dbReference type="Gene3D" id="1.10.150.20">
    <property type="entry name" value="5' to 3' exonuclease, C-terminal subdomain"/>
    <property type="match status" value="1"/>
</dbReference>
<dbReference type="AlphaFoldDB" id="A0A1M6BKJ0"/>
<dbReference type="InterPro" id="IPR050116">
    <property type="entry name" value="DNA_polymerase-Y"/>
</dbReference>
<dbReference type="SUPFAM" id="SSF56672">
    <property type="entry name" value="DNA/RNA polymerases"/>
    <property type="match status" value="1"/>
</dbReference>
<sequence length="471" mass="53461">MSKHLLIPKCYIAIDMKSFYASVECVARGLDPLKANLLVADGSRTDQTICLAVSPALKAIGVPSRPRLFEAKQAIEKYERIHHTKVLYITAVPRMLEYEKVSAKIYGIFLKYVAPEDIHVYSIDESFIDCTPYLHLYETAAIKSDQTPAHVMAMTMIRDVLKQTGITATVGVGTNLYLAKVAMDIVAKKAPADKDGVRIAALTEDSYKSLLWPHRPLTDFWQIGNGKARRLERNMMYTMGDVAERSQIDEEWFYKSFGIDAEILIDHAWGIEPVTMHDIKNYKSDNHSLSNGQVLPRPYKYEEACIVLKEMIDILCCDMYKKNLVSSKFTWWVSYDYKSLEYCPHYDGPLAIDWYGRLHPAHSNGTVNLRNATNTSKLVIEAIMNDVIKKTDHRILFRRLGICACNVQNDGGYFQMDLFTDYEALNKEQLIHSALLEVRTRYGANAILKGINLLEGATTRERNVQIGGHKA</sequence>
<keyword evidence="8" id="KW-1185">Reference proteome</keyword>
<dbReference type="Pfam" id="PF00817">
    <property type="entry name" value="IMS"/>
    <property type="match status" value="1"/>
</dbReference>
<proteinExistence type="inferred from homology"/>
<reference evidence="7 8" key="1">
    <citation type="submission" date="2016-11" db="EMBL/GenBank/DDBJ databases">
        <authorList>
            <person name="Jaros S."/>
            <person name="Januszkiewicz K."/>
            <person name="Wedrychowicz H."/>
        </authorList>
    </citation>
    <scope>NUCLEOTIDE SEQUENCE [LARGE SCALE GENOMIC DNA]</scope>
    <source>
        <strain evidence="7 8">DSM 14809</strain>
    </source>
</reference>
<dbReference type="GO" id="GO:0006281">
    <property type="term" value="P:DNA repair"/>
    <property type="evidence" value="ECO:0007669"/>
    <property type="project" value="InterPro"/>
</dbReference>
<dbReference type="Gene3D" id="3.30.70.270">
    <property type="match status" value="1"/>
</dbReference>
<dbReference type="InterPro" id="IPR001126">
    <property type="entry name" value="UmuC"/>
</dbReference>
<dbReference type="InterPro" id="IPR043502">
    <property type="entry name" value="DNA/RNA_pol_sf"/>
</dbReference>
<name>A0A1M6BKJ0_PSEXY</name>
<dbReference type="PANTHER" id="PTHR11076:SF35">
    <property type="entry name" value="DNA REPAIR PROTEIN HOMOLOG YOBH"/>
    <property type="match status" value="1"/>
</dbReference>
<dbReference type="Proteomes" id="UP000184185">
    <property type="component" value="Unassembled WGS sequence"/>
</dbReference>
<evidence type="ECO:0000256" key="4">
    <source>
        <dbReference type="ARBA" id="ARBA00022763"/>
    </source>
</evidence>
<keyword evidence="2" id="KW-0515">Mutator protein</keyword>
<dbReference type="Gene3D" id="3.40.1170.60">
    <property type="match status" value="1"/>
</dbReference>
<feature type="domain" description="UmuC" evidence="6">
    <location>
        <begin position="11"/>
        <end position="224"/>
    </location>
</feature>
<evidence type="ECO:0000256" key="5">
    <source>
        <dbReference type="ARBA" id="ARBA00022932"/>
    </source>
</evidence>
<keyword evidence="5" id="KW-0239">DNA-directed DNA polymerase</keyword>
<evidence type="ECO:0000313" key="7">
    <source>
        <dbReference type="EMBL" id="SHI49242.1"/>
    </source>
</evidence>
<evidence type="ECO:0000256" key="2">
    <source>
        <dbReference type="ARBA" id="ARBA00022457"/>
    </source>
</evidence>
<comment type="similarity">
    <text evidence="1">Belongs to the DNA polymerase type-Y family.</text>
</comment>
<dbReference type="PANTHER" id="PTHR11076">
    <property type="entry name" value="DNA REPAIR POLYMERASE UMUC / TRANSFERASE FAMILY MEMBER"/>
    <property type="match status" value="1"/>
</dbReference>
<evidence type="ECO:0000256" key="3">
    <source>
        <dbReference type="ARBA" id="ARBA00022695"/>
    </source>
</evidence>
<protein>
    <submittedName>
        <fullName evidence="7">DNA polymerase V</fullName>
    </submittedName>
</protein>
<dbReference type="EMBL" id="FQYQ01000002">
    <property type="protein sequence ID" value="SHI49242.1"/>
    <property type="molecule type" value="Genomic_DNA"/>
</dbReference>
<dbReference type="GO" id="GO:0042276">
    <property type="term" value="P:error-prone translesion synthesis"/>
    <property type="evidence" value="ECO:0007669"/>
    <property type="project" value="TreeGrafter"/>
</dbReference>
<dbReference type="GO" id="GO:0005829">
    <property type="term" value="C:cytosol"/>
    <property type="evidence" value="ECO:0007669"/>
    <property type="project" value="TreeGrafter"/>
</dbReference>
<dbReference type="STRING" id="185007.SAMN02910350_02749"/>
<organism evidence="7 8">
    <name type="scientific">Pseudobutyrivibrio xylanivorans DSM 14809</name>
    <dbReference type="NCBI Taxonomy" id="1123012"/>
    <lineage>
        <taxon>Bacteria</taxon>
        <taxon>Bacillati</taxon>
        <taxon>Bacillota</taxon>
        <taxon>Clostridia</taxon>
        <taxon>Lachnospirales</taxon>
        <taxon>Lachnospiraceae</taxon>
        <taxon>Pseudobutyrivibrio</taxon>
    </lineage>
</organism>